<reference evidence="3 4" key="1">
    <citation type="journal article" date="2008" name="PLoS Genet.">
        <title>Genomic islands in the pathogenic filamentous fungus Aspergillus fumigatus.</title>
        <authorList>
            <person name="Fedorova N.D."/>
            <person name="Khaldi N."/>
            <person name="Joardar V.S."/>
            <person name="Maiti R."/>
            <person name="Amedeo P."/>
            <person name="Anderson M.J."/>
            <person name="Crabtree J."/>
            <person name="Silva J.C."/>
            <person name="Badger J.H."/>
            <person name="Albarraq A."/>
            <person name="Angiuoli S."/>
            <person name="Bussey H."/>
            <person name="Bowyer P."/>
            <person name="Cotty P.J."/>
            <person name="Dyer P.S."/>
            <person name="Egan A."/>
            <person name="Galens K."/>
            <person name="Fraser-Liggett C.M."/>
            <person name="Haas B.J."/>
            <person name="Inman J.M."/>
            <person name="Kent R."/>
            <person name="Lemieux S."/>
            <person name="Malavazi I."/>
            <person name="Orvis J."/>
            <person name="Roemer T."/>
            <person name="Ronning C.M."/>
            <person name="Sundaram J.P."/>
            <person name="Sutton G."/>
            <person name="Turner G."/>
            <person name="Venter J.C."/>
            <person name="White O.R."/>
            <person name="Whitty B.R."/>
            <person name="Youngman P."/>
            <person name="Wolfe K.H."/>
            <person name="Goldman G.H."/>
            <person name="Wortman J.R."/>
            <person name="Jiang B."/>
            <person name="Denning D.W."/>
            <person name="Nierman W.C."/>
        </authorList>
    </citation>
    <scope>NUCLEOTIDE SEQUENCE [LARGE SCALE GENOMIC DNA]</scope>
    <source>
        <strain evidence="4">ATCC 1007 / CBS 513.65 / DSM 816 / NCTC 3887 / NRRL 1</strain>
    </source>
</reference>
<keyword evidence="4" id="KW-1185">Reference proteome</keyword>
<dbReference type="PANTHER" id="PTHR33886">
    <property type="entry name" value="UNSATURATED RHAMNOGALACTURONAN HYDROLASE (EUROFUNG)"/>
    <property type="match status" value="1"/>
</dbReference>
<dbReference type="RefSeq" id="XP_001275680.1">
    <property type="nucleotide sequence ID" value="XM_001275679.1"/>
</dbReference>
<feature type="signal peptide" evidence="2">
    <location>
        <begin position="1"/>
        <end position="20"/>
    </location>
</feature>
<name>A1C783_ASPCL</name>
<keyword evidence="2" id="KW-0732">Signal</keyword>
<dbReference type="InterPro" id="IPR010905">
    <property type="entry name" value="Glyco_hydro_88"/>
</dbReference>
<feature type="chain" id="PRO_5002633326" evidence="2">
    <location>
        <begin position="21"/>
        <end position="232"/>
    </location>
</feature>
<dbReference type="PANTHER" id="PTHR33886:SF9">
    <property type="entry name" value="UNSATURATED RHAMNOGALACTURONAN HYDROLASE (EUROFUNG)"/>
    <property type="match status" value="1"/>
</dbReference>
<dbReference type="Gene3D" id="1.50.10.10">
    <property type="match status" value="2"/>
</dbReference>
<dbReference type="AlphaFoldDB" id="A1C783"/>
<evidence type="ECO:0000256" key="1">
    <source>
        <dbReference type="ARBA" id="ARBA00022801"/>
    </source>
</evidence>
<dbReference type="GO" id="GO:0016787">
    <property type="term" value="F:hydrolase activity"/>
    <property type="evidence" value="ECO:0007669"/>
    <property type="project" value="UniProtKB-KW"/>
</dbReference>
<organism evidence="3 4">
    <name type="scientific">Aspergillus clavatus (strain ATCC 1007 / CBS 513.65 / DSM 816 / NCTC 3887 / NRRL 1 / QM 1276 / 107)</name>
    <dbReference type="NCBI Taxonomy" id="344612"/>
    <lineage>
        <taxon>Eukaryota</taxon>
        <taxon>Fungi</taxon>
        <taxon>Dikarya</taxon>
        <taxon>Ascomycota</taxon>
        <taxon>Pezizomycotina</taxon>
        <taxon>Eurotiomycetes</taxon>
        <taxon>Eurotiomycetidae</taxon>
        <taxon>Eurotiales</taxon>
        <taxon>Aspergillaceae</taxon>
        <taxon>Aspergillus</taxon>
        <taxon>Aspergillus subgen. Fumigati</taxon>
    </lineage>
</organism>
<dbReference type="eggNOG" id="ENOG502QV67">
    <property type="taxonomic scope" value="Eukaryota"/>
</dbReference>
<proteinExistence type="predicted"/>
<dbReference type="InterPro" id="IPR008928">
    <property type="entry name" value="6-hairpin_glycosidase_sf"/>
</dbReference>
<dbReference type="EMBL" id="DS027045">
    <property type="protein sequence ID" value="EAW14254.1"/>
    <property type="molecule type" value="Genomic_DNA"/>
</dbReference>
<dbReference type="HOGENOM" id="CLU_038720_1_0_1"/>
<accession>A1C783</accession>
<dbReference type="VEuPathDB" id="FungiDB:ACLA_072870"/>
<dbReference type="GeneID" id="4708147"/>
<evidence type="ECO:0000313" key="4">
    <source>
        <dbReference type="Proteomes" id="UP000006701"/>
    </source>
</evidence>
<dbReference type="OrthoDB" id="540611at2759"/>
<dbReference type="SUPFAM" id="SSF48208">
    <property type="entry name" value="Six-hairpin glycosidases"/>
    <property type="match status" value="1"/>
</dbReference>
<dbReference type="InterPro" id="IPR052043">
    <property type="entry name" value="PolySaccharide_Degr_Enz"/>
</dbReference>
<gene>
    <name evidence="3" type="ORF">ACLA_072870</name>
</gene>
<dbReference type="Proteomes" id="UP000006701">
    <property type="component" value="Unassembled WGS sequence"/>
</dbReference>
<evidence type="ECO:0000313" key="3">
    <source>
        <dbReference type="EMBL" id="EAW14254.1"/>
    </source>
</evidence>
<dbReference type="KEGG" id="act:ACLA_072870"/>
<keyword evidence="1 3" id="KW-0378">Hydrolase</keyword>
<protein>
    <submittedName>
        <fullName evidence="3">Cell wall glycosyl hydrolase YteR, putative</fullName>
    </submittedName>
</protein>
<dbReference type="Pfam" id="PF07470">
    <property type="entry name" value="Glyco_hydro_88"/>
    <property type="match status" value="1"/>
</dbReference>
<dbReference type="GO" id="GO:0005975">
    <property type="term" value="P:carbohydrate metabolic process"/>
    <property type="evidence" value="ECO:0007669"/>
    <property type="project" value="InterPro"/>
</dbReference>
<dbReference type="InterPro" id="IPR012341">
    <property type="entry name" value="6hp_glycosidase-like_sf"/>
</dbReference>
<evidence type="ECO:0000256" key="2">
    <source>
        <dbReference type="SAM" id="SignalP"/>
    </source>
</evidence>
<sequence>MYSFVKPTLLVAALVSLSQAADYTDWMASSFMTKDVTFLRNYANGVLIPASNSPTINPRTICRRLGALIDSPGNKVSPDDIRLGLKLWLWTVTGESKYKTAADTLREHLNSTPRNNAGGFWHRKPTFEKTQDKSGGWWRTMDKPYPRDPRNYIESSATAMCTYGFLKGIRKGSIRAKNYMAPAKKAYNLMVDKYVGRKADGTLNWLKTVEGGSLGSNSTFEYYILVPVVQDY</sequence>